<dbReference type="Gene3D" id="2.30.42.10">
    <property type="match status" value="1"/>
</dbReference>
<evidence type="ECO:0000256" key="1">
    <source>
        <dbReference type="ARBA" id="ARBA00022670"/>
    </source>
</evidence>
<dbReference type="InterPro" id="IPR001940">
    <property type="entry name" value="Peptidase_S1C"/>
</dbReference>
<protein>
    <submittedName>
        <fullName evidence="4">Serine protease</fullName>
    </submittedName>
</protein>
<dbReference type="Proteomes" id="UP000595460">
    <property type="component" value="Chromosome"/>
</dbReference>
<gene>
    <name evidence="4" type="ORF">JI749_01650</name>
</gene>
<dbReference type="GO" id="GO:0006508">
    <property type="term" value="P:proteolysis"/>
    <property type="evidence" value="ECO:0007669"/>
    <property type="project" value="UniProtKB-KW"/>
</dbReference>
<dbReference type="EMBL" id="CP068047">
    <property type="protein sequence ID" value="QQR36371.1"/>
    <property type="molecule type" value="Genomic_DNA"/>
</dbReference>
<proteinExistence type="predicted"/>
<dbReference type="InterPro" id="IPR036034">
    <property type="entry name" value="PDZ_sf"/>
</dbReference>
<name>A0ABX7C2X6_9HYPH</name>
<dbReference type="SUPFAM" id="SSF50156">
    <property type="entry name" value="PDZ domain-like"/>
    <property type="match status" value="1"/>
</dbReference>
<dbReference type="Pfam" id="PF13180">
    <property type="entry name" value="PDZ_2"/>
    <property type="match status" value="1"/>
</dbReference>
<keyword evidence="2" id="KW-0378">Hydrolase</keyword>
<dbReference type="PANTHER" id="PTHR43343">
    <property type="entry name" value="PEPTIDASE S12"/>
    <property type="match status" value="1"/>
</dbReference>
<dbReference type="InterPro" id="IPR051201">
    <property type="entry name" value="Chloro_Bact_Ser_Proteases"/>
</dbReference>
<dbReference type="SMART" id="SM00228">
    <property type="entry name" value="PDZ"/>
    <property type="match status" value="1"/>
</dbReference>
<dbReference type="RefSeq" id="WP_201657918.1">
    <property type="nucleotide sequence ID" value="NZ_CP068047.1"/>
</dbReference>
<keyword evidence="5" id="KW-1185">Reference proteome</keyword>
<dbReference type="InterPro" id="IPR001478">
    <property type="entry name" value="PDZ"/>
</dbReference>
<reference evidence="4 5" key="1">
    <citation type="submission" date="2021-01" db="EMBL/GenBank/DDBJ databases">
        <title>Genome seq and assembly of Devosia sp. G19.</title>
        <authorList>
            <person name="Chhetri G."/>
        </authorList>
    </citation>
    <scope>NUCLEOTIDE SEQUENCE [LARGE SCALE GENOMIC DNA]</scope>
    <source>
        <strain evidence="4 5">G19</strain>
    </source>
</reference>
<sequence>MTHSMRKSIVSLRAQVPDTAFTASTLGTVREGSGVVIGEDGLIVTIGYLITEAEEVWLTTYDERVLPAHVVGYDQQTGFGLVQALGKLDLPALELGNSKDTRVGDRATIIDGQGLDVPTAIVARQEFAGYWEYLLDEALFAAPFHPSWGGAAVVDADNRLIGIGSLRLQMLQMGKTTDITMLVPIDLLKPILGDLIAAGRPKRESRPWLGVFSAEQSNEVVVMSVAGGGPAEQAGIRSGDVISELDGDEVEGLADFYRKLWRRAPAGSEFSMRILRDGRESWVRIKTADRDAFLQKPQLQ</sequence>
<dbReference type="Pfam" id="PF13365">
    <property type="entry name" value="Trypsin_2"/>
    <property type="match status" value="1"/>
</dbReference>
<organism evidence="4 5">
    <name type="scientific">Devosia oryziradicis</name>
    <dbReference type="NCBI Taxonomy" id="2801335"/>
    <lineage>
        <taxon>Bacteria</taxon>
        <taxon>Pseudomonadati</taxon>
        <taxon>Pseudomonadota</taxon>
        <taxon>Alphaproteobacteria</taxon>
        <taxon>Hyphomicrobiales</taxon>
        <taxon>Devosiaceae</taxon>
        <taxon>Devosia</taxon>
    </lineage>
</organism>
<dbReference type="PANTHER" id="PTHR43343:SF3">
    <property type="entry name" value="PROTEASE DO-LIKE 8, CHLOROPLASTIC"/>
    <property type="match status" value="1"/>
</dbReference>
<evidence type="ECO:0000256" key="2">
    <source>
        <dbReference type="ARBA" id="ARBA00022801"/>
    </source>
</evidence>
<feature type="domain" description="PDZ" evidence="3">
    <location>
        <begin position="195"/>
        <end position="253"/>
    </location>
</feature>
<evidence type="ECO:0000313" key="4">
    <source>
        <dbReference type="EMBL" id="QQR36371.1"/>
    </source>
</evidence>
<dbReference type="GO" id="GO:0008233">
    <property type="term" value="F:peptidase activity"/>
    <property type="evidence" value="ECO:0007669"/>
    <property type="project" value="UniProtKB-KW"/>
</dbReference>
<evidence type="ECO:0000259" key="3">
    <source>
        <dbReference type="PROSITE" id="PS50106"/>
    </source>
</evidence>
<dbReference type="SUPFAM" id="SSF50494">
    <property type="entry name" value="Trypsin-like serine proteases"/>
    <property type="match status" value="1"/>
</dbReference>
<evidence type="ECO:0000313" key="5">
    <source>
        <dbReference type="Proteomes" id="UP000595460"/>
    </source>
</evidence>
<dbReference type="Gene3D" id="2.40.10.120">
    <property type="match status" value="1"/>
</dbReference>
<keyword evidence="1 4" id="KW-0645">Protease</keyword>
<dbReference type="PROSITE" id="PS50106">
    <property type="entry name" value="PDZ"/>
    <property type="match status" value="1"/>
</dbReference>
<dbReference type="InterPro" id="IPR009003">
    <property type="entry name" value="Peptidase_S1_PA"/>
</dbReference>
<dbReference type="PRINTS" id="PR00834">
    <property type="entry name" value="PROTEASES2C"/>
</dbReference>
<accession>A0ABX7C2X6</accession>